<gene>
    <name evidence="2" type="ORF">SVIM_LOCUS154218</name>
</gene>
<name>A0A6N2KY12_SALVM</name>
<sequence length="67" mass="7480">MQIGCIPFLTSFVLPSSKLFCDSTPLLIDILCVEYFCCSFCFCFCSLLFLSLAYPAPLILRVAPETN</sequence>
<keyword evidence="1" id="KW-1133">Transmembrane helix</keyword>
<accession>A0A6N2KY12</accession>
<reference evidence="2" key="1">
    <citation type="submission" date="2019-03" db="EMBL/GenBank/DDBJ databases">
        <authorList>
            <person name="Mank J."/>
            <person name="Almeida P."/>
        </authorList>
    </citation>
    <scope>NUCLEOTIDE SEQUENCE</scope>
    <source>
        <strain evidence="2">78183</strain>
    </source>
</reference>
<dbReference type="AlphaFoldDB" id="A0A6N2KY12"/>
<evidence type="ECO:0000256" key="1">
    <source>
        <dbReference type="SAM" id="Phobius"/>
    </source>
</evidence>
<evidence type="ECO:0000313" key="2">
    <source>
        <dbReference type="EMBL" id="VFU33536.1"/>
    </source>
</evidence>
<keyword evidence="1" id="KW-0472">Membrane</keyword>
<proteinExistence type="predicted"/>
<dbReference type="EMBL" id="CAADRP010000902">
    <property type="protein sequence ID" value="VFU33536.1"/>
    <property type="molecule type" value="Genomic_DNA"/>
</dbReference>
<organism evidence="2">
    <name type="scientific">Salix viminalis</name>
    <name type="common">Common osier</name>
    <name type="synonym">Basket willow</name>
    <dbReference type="NCBI Taxonomy" id="40686"/>
    <lineage>
        <taxon>Eukaryota</taxon>
        <taxon>Viridiplantae</taxon>
        <taxon>Streptophyta</taxon>
        <taxon>Embryophyta</taxon>
        <taxon>Tracheophyta</taxon>
        <taxon>Spermatophyta</taxon>
        <taxon>Magnoliopsida</taxon>
        <taxon>eudicotyledons</taxon>
        <taxon>Gunneridae</taxon>
        <taxon>Pentapetalae</taxon>
        <taxon>rosids</taxon>
        <taxon>fabids</taxon>
        <taxon>Malpighiales</taxon>
        <taxon>Salicaceae</taxon>
        <taxon>Saliceae</taxon>
        <taxon>Salix</taxon>
    </lineage>
</organism>
<feature type="transmembrane region" description="Helical" evidence="1">
    <location>
        <begin position="31"/>
        <end position="54"/>
    </location>
</feature>
<protein>
    <submittedName>
        <fullName evidence="2">Uncharacterized protein</fullName>
    </submittedName>
</protein>
<keyword evidence="1" id="KW-0812">Transmembrane</keyword>